<organism evidence="5 6">
    <name type="scientific">Seminavis robusta</name>
    <dbReference type="NCBI Taxonomy" id="568900"/>
    <lineage>
        <taxon>Eukaryota</taxon>
        <taxon>Sar</taxon>
        <taxon>Stramenopiles</taxon>
        <taxon>Ochrophyta</taxon>
        <taxon>Bacillariophyta</taxon>
        <taxon>Bacillariophyceae</taxon>
        <taxon>Bacillariophycidae</taxon>
        <taxon>Naviculales</taxon>
        <taxon>Naviculaceae</taxon>
        <taxon>Seminavis</taxon>
    </lineage>
</organism>
<dbReference type="OrthoDB" id="268428at2759"/>
<dbReference type="InterPro" id="IPR023333">
    <property type="entry name" value="Proteasome_suB-type"/>
</dbReference>
<evidence type="ECO:0000256" key="1">
    <source>
        <dbReference type="ARBA" id="ARBA00022490"/>
    </source>
</evidence>
<keyword evidence="1 4" id="KW-0963">Cytoplasm</keyword>
<evidence type="ECO:0000256" key="4">
    <source>
        <dbReference type="RuleBase" id="RU004203"/>
    </source>
</evidence>
<keyword evidence="6" id="KW-1185">Reference proteome</keyword>
<evidence type="ECO:0000313" key="6">
    <source>
        <dbReference type="Proteomes" id="UP001153069"/>
    </source>
</evidence>
<reference evidence="5" key="1">
    <citation type="submission" date="2020-06" db="EMBL/GenBank/DDBJ databases">
        <authorList>
            <consortium name="Plant Systems Biology data submission"/>
        </authorList>
    </citation>
    <scope>NUCLEOTIDE SEQUENCE</scope>
    <source>
        <strain evidence="5">D6</strain>
    </source>
</reference>
<dbReference type="GO" id="GO:0010498">
    <property type="term" value="P:proteasomal protein catabolic process"/>
    <property type="evidence" value="ECO:0007669"/>
    <property type="project" value="InterPro"/>
</dbReference>
<keyword evidence="3 4" id="KW-0539">Nucleus</keyword>
<dbReference type="EMBL" id="CAICTM010000235">
    <property type="protein sequence ID" value="CAB9505575.1"/>
    <property type="molecule type" value="Genomic_DNA"/>
</dbReference>
<dbReference type="InterPro" id="IPR035206">
    <property type="entry name" value="Proteasome_beta2"/>
</dbReference>
<dbReference type="AlphaFoldDB" id="A0A9N8DNY8"/>
<keyword evidence="2 4" id="KW-0647">Proteasome</keyword>
<name>A0A9N8DNY8_9STRA</name>
<comment type="function">
    <text evidence="4">Component of the proteasome, a multicatalytic proteinase complex which is characterized by its ability to cleave peptides with Arg, Phe, Tyr, Leu, and Glu adjacent to the leaving group at neutral or slightly basic pH. The proteasome has an ATP-dependent proteolytic activity.</text>
</comment>
<evidence type="ECO:0000313" key="5">
    <source>
        <dbReference type="EMBL" id="CAB9505575.1"/>
    </source>
</evidence>
<comment type="subcellular location">
    <subcellularLocation>
        <location evidence="4">Cytoplasm</location>
    </subcellularLocation>
    <subcellularLocation>
        <location evidence="4">Nucleus</location>
    </subcellularLocation>
</comment>
<dbReference type="PROSITE" id="PS51476">
    <property type="entry name" value="PROTEASOME_BETA_2"/>
    <property type="match status" value="1"/>
</dbReference>
<accession>A0A9N8DNY8</accession>
<protein>
    <recommendedName>
        <fullName evidence="4">Proteasome subunit beta</fullName>
    </recommendedName>
</protein>
<dbReference type="CDD" id="cd03758">
    <property type="entry name" value="proteasome_beta_type_2"/>
    <property type="match status" value="1"/>
</dbReference>
<dbReference type="InterPro" id="IPR029055">
    <property type="entry name" value="Ntn_hydrolases_N"/>
</dbReference>
<dbReference type="Proteomes" id="UP001153069">
    <property type="component" value="Unassembled WGS sequence"/>
</dbReference>
<dbReference type="PANTHER" id="PTHR32194:SF2">
    <property type="entry name" value="PROTEASOME SUBUNIT BETA TYPE-1"/>
    <property type="match status" value="1"/>
</dbReference>
<gene>
    <name evidence="5" type="ORF">SEMRO_236_G094920.1</name>
</gene>
<dbReference type="PANTHER" id="PTHR32194">
    <property type="entry name" value="METALLOPROTEASE TLDD"/>
    <property type="match status" value="1"/>
</dbReference>
<comment type="subunit">
    <text evidence="4">Component of the proteasome complex.</text>
</comment>
<dbReference type="GO" id="GO:0005839">
    <property type="term" value="C:proteasome core complex"/>
    <property type="evidence" value="ECO:0007669"/>
    <property type="project" value="InterPro"/>
</dbReference>
<evidence type="ECO:0000256" key="2">
    <source>
        <dbReference type="ARBA" id="ARBA00022942"/>
    </source>
</evidence>
<dbReference type="Gene3D" id="3.60.20.10">
    <property type="entry name" value="Glutamine Phosphoribosylpyrophosphate, subunit 1, domain 1"/>
    <property type="match status" value="1"/>
</dbReference>
<comment type="caution">
    <text evidence="5">The sequence shown here is derived from an EMBL/GenBank/DDBJ whole genome shotgun (WGS) entry which is preliminary data.</text>
</comment>
<proteinExistence type="inferred from homology"/>
<dbReference type="SUPFAM" id="SSF56235">
    <property type="entry name" value="N-terminal nucleophile aminohydrolases (Ntn hydrolases)"/>
    <property type="match status" value="1"/>
</dbReference>
<dbReference type="GO" id="GO:0005737">
    <property type="term" value="C:cytoplasm"/>
    <property type="evidence" value="ECO:0007669"/>
    <property type="project" value="UniProtKB-SubCell"/>
</dbReference>
<dbReference type="InterPro" id="IPR001353">
    <property type="entry name" value="Proteasome_sua/b"/>
</dbReference>
<sequence>MDSVFGVCYNGGVILAADQSNARSILVYQENLDKIAELTSHSAMGVAGPNCDLVNFTEYVAKNIRLYELSNDGTKLSVHAQANFARGELAYALRRGPYQVNILLGGYDTNEADKSKEGASLYHLDYMGTLHKVPFGAQGYASYFTLSIMDREYKENLNEAEAITIVEHCIAEIQTRFMLKQPNYIIKAVDKDGVRVIKYGSDPSDN</sequence>
<evidence type="ECO:0000256" key="3">
    <source>
        <dbReference type="ARBA" id="ARBA00023242"/>
    </source>
</evidence>
<comment type="similarity">
    <text evidence="4">Belongs to the peptidase T1B family.</text>
</comment>
<dbReference type="GO" id="GO:0005634">
    <property type="term" value="C:nucleus"/>
    <property type="evidence" value="ECO:0007669"/>
    <property type="project" value="UniProtKB-SubCell"/>
</dbReference>
<dbReference type="Pfam" id="PF00227">
    <property type="entry name" value="Proteasome"/>
    <property type="match status" value="1"/>
</dbReference>